<proteinExistence type="inferred from homology"/>
<dbReference type="Gene3D" id="3.50.50.60">
    <property type="entry name" value="FAD/NAD(P)-binding domain"/>
    <property type="match status" value="2"/>
</dbReference>
<comment type="similarity">
    <text evidence="1 4">Belongs to the class-II pyridine nucleotide-disulfide oxidoreductase family.</text>
</comment>
<evidence type="ECO:0000256" key="2">
    <source>
        <dbReference type="ARBA" id="ARBA00022630"/>
    </source>
</evidence>
<dbReference type="InterPro" id="IPR036188">
    <property type="entry name" value="FAD/NAD-bd_sf"/>
</dbReference>
<comment type="cofactor">
    <cofactor evidence="4">
        <name>FAD</name>
        <dbReference type="ChEBI" id="CHEBI:57692"/>
    </cofactor>
</comment>
<accession>A0A4Y7RK04</accession>
<evidence type="ECO:0000256" key="3">
    <source>
        <dbReference type="ARBA" id="ARBA00023002"/>
    </source>
</evidence>
<keyword evidence="2 4" id="KW-0285">Flavoprotein</keyword>
<evidence type="ECO:0000256" key="1">
    <source>
        <dbReference type="ARBA" id="ARBA00009333"/>
    </source>
</evidence>
<dbReference type="Pfam" id="PF07992">
    <property type="entry name" value="Pyr_redox_2"/>
    <property type="match status" value="1"/>
</dbReference>
<name>A0A4Y7RK04_9FIRM</name>
<evidence type="ECO:0000313" key="7">
    <source>
        <dbReference type="EMBL" id="TEB09173.1"/>
    </source>
</evidence>
<dbReference type="RefSeq" id="WP_134215423.1">
    <property type="nucleotide sequence ID" value="NZ_QFFZ01000057.1"/>
</dbReference>
<dbReference type="InterPro" id="IPR050097">
    <property type="entry name" value="Ferredoxin-NADP_redctase_2"/>
</dbReference>
<evidence type="ECO:0000256" key="4">
    <source>
        <dbReference type="RuleBase" id="RU003880"/>
    </source>
</evidence>
<dbReference type="PANTHER" id="PTHR48105">
    <property type="entry name" value="THIOREDOXIN REDUCTASE 1-RELATED-RELATED"/>
    <property type="match status" value="1"/>
</dbReference>
<dbReference type="SUPFAM" id="SSF51905">
    <property type="entry name" value="FAD/NAD(P)-binding domain"/>
    <property type="match status" value="1"/>
</dbReference>
<feature type="domain" description="FAD/NAD(P)-binding" evidence="6">
    <location>
        <begin position="4"/>
        <end position="293"/>
    </location>
</feature>
<dbReference type="GO" id="GO:0005737">
    <property type="term" value="C:cytoplasm"/>
    <property type="evidence" value="ECO:0007669"/>
    <property type="project" value="InterPro"/>
</dbReference>
<dbReference type="PRINTS" id="PR00368">
    <property type="entry name" value="FADPNR"/>
</dbReference>
<organism evidence="7 8">
    <name type="scientific">Pelotomaculum propionicicum</name>
    <dbReference type="NCBI Taxonomy" id="258475"/>
    <lineage>
        <taxon>Bacteria</taxon>
        <taxon>Bacillati</taxon>
        <taxon>Bacillota</taxon>
        <taxon>Clostridia</taxon>
        <taxon>Eubacteriales</taxon>
        <taxon>Desulfotomaculaceae</taxon>
        <taxon>Pelotomaculum</taxon>
    </lineage>
</organism>
<dbReference type="AlphaFoldDB" id="A0A4Y7RK04"/>
<keyword evidence="3 4" id="KW-0560">Oxidoreductase</keyword>
<comment type="catalytic activity">
    <reaction evidence="4">
        <text>[thioredoxin]-dithiol + NADP(+) = [thioredoxin]-disulfide + NADPH + H(+)</text>
        <dbReference type="Rhea" id="RHEA:20345"/>
        <dbReference type="Rhea" id="RHEA-COMP:10698"/>
        <dbReference type="Rhea" id="RHEA-COMP:10700"/>
        <dbReference type="ChEBI" id="CHEBI:15378"/>
        <dbReference type="ChEBI" id="CHEBI:29950"/>
        <dbReference type="ChEBI" id="CHEBI:50058"/>
        <dbReference type="ChEBI" id="CHEBI:57783"/>
        <dbReference type="ChEBI" id="CHEBI:58349"/>
        <dbReference type="EC" id="1.8.1.9"/>
    </reaction>
</comment>
<dbReference type="EMBL" id="QFFZ01000057">
    <property type="protein sequence ID" value="TEB09173.1"/>
    <property type="molecule type" value="Genomic_DNA"/>
</dbReference>
<sequence length="400" mass="43149">MSVYDLVIIGGGPAGLTAGIYGARAKLKTVILEKGAVGGMAFTTREIVNYPGFKSTTGPDLMKTMASHAKEFGAEIIKGQVTEVDLAGEIKTVKTKKGGQYQARAVILAPGSQPRLLNIPGEKKLRGSGVSYCATCDAEFYEDLTVVVVGNGDAAIEEAVYITKYAGKVIVIVIHDEGIVDCNKASAEKAFQNPKIEFVWNSVLAEIKGRENVEAVVVKNLKTGEYTEVKAEGVFIYVGMAPETEFLKGKVELDERGYIPTNEMMETNVDGVCAAGDARVKYLRQVVTAAADGAVAAVTIERYLAEEDDFKENVLNADKPVVLAFWNPADEASIDAVARLEQTVAESGDKVKLVKVDMSRKKRIARRYNVTATPAALLLKEGKVVRDITGVFEAVWGREL</sequence>
<dbReference type="InterPro" id="IPR005982">
    <property type="entry name" value="Thioredox_Rdtase"/>
</dbReference>
<gene>
    <name evidence="7" type="primary">trxB_5</name>
    <name evidence="7" type="ORF">Pmgp_03348</name>
</gene>
<evidence type="ECO:0000259" key="6">
    <source>
        <dbReference type="Pfam" id="PF07992"/>
    </source>
</evidence>
<dbReference type="GO" id="GO:0004791">
    <property type="term" value="F:thioredoxin-disulfide reductase (NADPH) activity"/>
    <property type="evidence" value="ECO:0007669"/>
    <property type="project" value="UniProtKB-UniRule"/>
</dbReference>
<dbReference type="PRINTS" id="PR00469">
    <property type="entry name" value="PNDRDTASEII"/>
</dbReference>
<dbReference type="NCBIfam" id="TIGR01292">
    <property type="entry name" value="TRX_reduct"/>
    <property type="match status" value="1"/>
</dbReference>
<protein>
    <recommendedName>
        <fullName evidence="4">Thioredoxin reductase</fullName>
        <ecNumber evidence="4">1.8.1.9</ecNumber>
    </recommendedName>
</protein>
<comment type="subunit">
    <text evidence="4">Homodimer.</text>
</comment>
<dbReference type="SUPFAM" id="SSF52833">
    <property type="entry name" value="Thioredoxin-like"/>
    <property type="match status" value="1"/>
</dbReference>
<comment type="caution">
    <text evidence="7">The sequence shown here is derived from an EMBL/GenBank/DDBJ whole genome shotgun (WGS) entry which is preliminary data.</text>
</comment>
<reference evidence="7 8" key="1">
    <citation type="journal article" date="2018" name="Environ. Microbiol.">
        <title>Novel energy conservation strategies and behaviour of Pelotomaculum schinkii driving syntrophic propionate catabolism.</title>
        <authorList>
            <person name="Hidalgo-Ahumada C.A.P."/>
            <person name="Nobu M.K."/>
            <person name="Narihiro T."/>
            <person name="Tamaki H."/>
            <person name="Liu W.T."/>
            <person name="Kamagata Y."/>
            <person name="Stams A.J.M."/>
            <person name="Imachi H."/>
            <person name="Sousa D.Z."/>
        </authorList>
    </citation>
    <scope>NUCLEOTIDE SEQUENCE [LARGE SCALE GENOMIC DNA]</scope>
    <source>
        <strain evidence="7 8">MGP</strain>
    </source>
</reference>
<dbReference type="Gene3D" id="3.40.30.10">
    <property type="entry name" value="Glutaredoxin"/>
    <property type="match status" value="1"/>
</dbReference>
<evidence type="ECO:0000313" key="8">
    <source>
        <dbReference type="Proteomes" id="UP000297597"/>
    </source>
</evidence>
<dbReference type="Proteomes" id="UP000297597">
    <property type="component" value="Unassembled WGS sequence"/>
</dbReference>
<dbReference type="EC" id="1.8.1.9" evidence="4"/>
<feature type="domain" description="Thioredoxin" evidence="5">
    <location>
        <begin position="306"/>
        <end position="391"/>
    </location>
</feature>
<dbReference type="Pfam" id="PF00085">
    <property type="entry name" value="Thioredoxin"/>
    <property type="match status" value="1"/>
</dbReference>
<dbReference type="InterPro" id="IPR023753">
    <property type="entry name" value="FAD/NAD-binding_dom"/>
</dbReference>
<dbReference type="GO" id="GO:0019430">
    <property type="term" value="P:removal of superoxide radicals"/>
    <property type="evidence" value="ECO:0007669"/>
    <property type="project" value="UniProtKB-UniRule"/>
</dbReference>
<dbReference type="InterPro" id="IPR036249">
    <property type="entry name" value="Thioredoxin-like_sf"/>
</dbReference>
<keyword evidence="4" id="KW-0274">FAD</keyword>
<dbReference type="OrthoDB" id="9806179at2"/>
<dbReference type="InterPro" id="IPR013766">
    <property type="entry name" value="Thioredoxin_domain"/>
</dbReference>
<keyword evidence="8" id="KW-1185">Reference proteome</keyword>
<evidence type="ECO:0000259" key="5">
    <source>
        <dbReference type="Pfam" id="PF00085"/>
    </source>
</evidence>
<keyword evidence="4" id="KW-0676">Redox-active center</keyword>